<proteinExistence type="predicted"/>
<protein>
    <submittedName>
        <fullName evidence="1">Uncharacterized protein</fullName>
    </submittedName>
</protein>
<evidence type="ECO:0000313" key="1">
    <source>
        <dbReference type="EMBL" id="ANC33922.1"/>
    </source>
</evidence>
<dbReference type="AlphaFoldDB" id="A0A161IMY5"/>
<name>A0A161IMY5_ANAPH</name>
<reference evidence="1 2" key="2">
    <citation type="journal article" date="2014" name="Pathogens">
        <title>Comparative Genomics Identifies a Potential Marker of Human-Virulent Anaplasma phagocytophilum.</title>
        <authorList>
            <person name="Al-Khedery B."/>
            <person name="Barbet A.F."/>
        </authorList>
    </citation>
    <scope>NUCLEOTIDE SEQUENCE [LARGE SCALE GENOMIC DNA]</scope>
    <source>
        <strain evidence="1 2">Norway variant2</strain>
    </source>
</reference>
<evidence type="ECO:0000313" key="2">
    <source>
        <dbReference type="Proteomes" id="UP000053801"/>
    </source>
</evidence>
<accession>A0A161IMY5</accession>
<gene>
    <name evidence="1" type="ORF">P029_00535</name>
</gene>
<dbReference type="Proteomes" id="UP000053801">
    <property type="component" value="Chromosome"/>
</dbReference>
<reference evidence="1 2" key="1">
    <citation type="journal article" date="2013" name="Pathogens">
        <title>An Emerging Tick-Borne Disease of Humans Is Caused by a Subset of Strains with Conserved Genome Structure.</title>
        <authorList>
            <person name="Barbet A.F."/>
            <person name="Al-Khedery B."/>
            <person name="Stuen S."/>
            <person name="Granquist E.G."/>
            <person name="Felsheim R.F."/>
            <person name="Munderloh U.G."/>
        </authorList>
    </citation>
    <scope>NUCLEOTIDE SEQUENCE [LARGE SCALE GENOMIC DNA]</scope>
    <source>
        <strain evidence="1 2">Norway variant2</strain>
    </source>
</reference>
<dbReference type="EMBL" id="CP015376">
    <property type="protein sequence ID" value="ANC33922.1"/>
    <property type="molecule type" value="Genomic_DNA"/>
</dbReference>
<sequence>MNSDAFISGIVIGCQNKGKYLLRALVLCATLRLQDILQNSLLHRFDIQTLGNVYITPKVDQARAVETHLGVLVKSKESTH</sequence>
<organism evidence="1 2">
    <name type="scientific">Anaplasma phagocytophilum str. Norway variant2</name>
    <dbReference type="NCBI Taxonomy" id="1392507"/>
    <lineage>
        <taxon>Bacteria</taxon>
        <taxon>Pseudomonadati</taxon>
        <taxon>Pseudomonadota</taxon>
        <taxon>Alphaproteobacteria</taxon>
        <taxon>Rickettsiales</taxon>
        <taxon>Anaplasmataceae</taxon>
        <taxon>Anaplasma</taxon>
        <taxon>phagocytophilum group</taxon>
    </lineage>
</organism>